<evidence type="ECO:0000313" key="8">
    <source>
        <dbReference type="Proteomes" id="UP000625631"/>
    </source>
</evidence>
<dbReference type="GO" id="GO:0004519">
    <property type="term" value="F:endonuclease activity"/>
    <property type="evidence" value="ECO:0007669"/>
    <property type="project" value="UniProtKB-KW"/>
</dbReference>
<dbReference type="InterPro" id="IPR002711">
    <property type="entry name" value="HNH"/>
</dbReference>
<dbReference type="Gene3D" id="1.10.30.50">
    <property type="match status" value="1"/>
</dbReference>
<dbReference type="RefSeq" id="WP_198075834.1">
    <property type="nucleotide sequence ID" value="NZ_JAEDAE010000005.1"/>
</dbReference>
<accession>A0ABS0Q8J5</accession>
<protein>
    <recommendedName>
        <fullName evidence="4">Putative HNH nuclease YajD</fullName>
    </recommendedName>
</protein>
<organism evidence="7 8">
    <name type="scientific">Hymenobacter negativus</name>
    <dbReference type="NCBI Taxonomy" id="2795026"/>
    <lineage>
        <taxon>Bacteria</taxon>
        <taxon>Pseudomonadati</taxon>
        <taxon>Bacteroidota</taxon>
        <taxon>Cytophagia</taxon>
        <taxon>Cytophagales</taxon>
        <taxon>Hymenobacteraceae</taxon>
        <taxon>Hymenobacter</taxon>
    </lineage>
</organism>
<evidence type="ECO:0000256" key="4">
    <source>
        <dbReference type="ARBA" id="ARBA00040194"/>
    </source>
</evidence>
<dbReference type="PANTHER" id="PTHR41286">
    <property type="entry name" value="HNH NUCLEASE YAJD-RELATED"/>
    <property type="match status" value="1"/>
</dbReference>
<dbReference type="SMART" id="SM00507">
    <property type="entry name" value="HNHc"/>
    <property type="match status" value="1"/>
</dbReference>
<dbReference type="PANTHER" id="PTHR41286:SF1">
    <property type="entry name" value="HNH NUCLEASE YAJD-RELATED"/>
    <property type="match status" value="1"/>
</dbReference>
<evidence type="ECO:0000256" key="5">
    <source>
        <dbReference type="SAM" id="MobiDB-lite"/>
    </source>
</evidence>
<proteinExistence type="inferred from homology"/>
<sequence>MPTLPSKSPARPWIPKAQPTVRKSYQRHAERSPLYDSPRWRALRRAQLRQEPCCRACAAKKRVTPAVVADHIVPYRNGSDFFDARNLQSLCTPCHARKSAQEGHVRRKQAASTHQATPSLRKCPQWLEMAFRG</sequence>
<dbReference type="Proteomes" id="UP000625631">
    <property type="component" value="Unassembled WGS sequence"/>
</dbReference>
<feature type="region of interest" description="Disordered" evidence="5">
    <location>
        <begin position="1"/>
        <end position="33"/>
    </location>
</feature>
<dbReference type="Pfam" id="PF01844">
    <property type="entry name" value="HNH"/>
    <property type="match status" value="1"/>
</dbReference>
<keyword evidence="1" id="KW-0540">Nuclease</keyword>
<evidence type="ECO:0000256" key="2">
    <source>
        <dbReference type="ARBA" id="ARBA00022801"/>
    </source>
</evidence>
<comment type="similarity">
    <text evidence="3">Belongs to the HNH nuclease family.</text>
</comment>
<evidence type="ECO:0000313" key="7">
    <source>
        <dbReference type="EMBL" id="MBH8558983.1"/>
    </source>
</evidence>
<reference evidence="7 8" key="1">
    <citation type="submission" date="2020-12" db="EMBL/GenBank/DDBJ databases">
        <title>Hymenobacter sp.</title>
        <authorList>
            <person name="Kim M.K."/>
        </authorList>
    </citation>
    <scope>NUCLEOTIDE SEQUENCE [LARGE SCALE GENOMIC DNA]</scope>
    <source>
        <strain evidence="7 8">BT442</strain>
    </source>
</reference>
<dbReference type="CDD" id="cd00085">
    <property type="entry name" value="HNHc"/>
    <property type="match status" value="1"/>
</dbReference>
<dbReference type="EMBL" id="JAEDAE010000005">
    <property type="protein sequence ID" value="MBH8558983.1"/>
    <property type="molecule type" value="Genomic_DNA"/>
</dbReference>
<dbReference type="InterPro" id="IPR003615">
    <property type="entry name" value="HNH_nuc"/>
</dbReference>
<name>A0ABS0Q8J5_9BACT</name>
<comment type="caution">
    <text evidence="7">The sequence shown here is derived from an EMBL/GenBank/DDBJ whole genome shotgun (WGS) entry which is preliminary data.</text>
</comment>
<evidence type="ECO:0000256" key="3">
    <source>
        <dbReference type="ARBA" id="ARBA00038412"/>
    </source>
</evidence>
<keyword evidence="2" id="KW-0378">Hydrolase</keyword>
<keyword evidence="8" id="KW-1185">Reference proteome</keyword>
<evidence type="ECO:0000259" key="6">
    <source>
        <dbReference type="SMART" id="SM00507"/>
    </source>
</evidence>
<feature type="domain" description="HNH nuclease" evidence="6">
    <location>
        <begin position="42"/>
        <end position="96"/>
    </location>
</feature>
<evidence type="ECO:0000256" key="1">
    <source>
        <dbReference type="ARBA" id="ARBA00022722"/>
    </source>
</evidence>
<gene>
    <name evidence="7" type="ORF">I7X13_13035</name>
</gene>
<keyword evidence="7" id="KW-0255">Endonuclease</keyword>